<evidence type="ECO:0000256" key="5">
    <source>
        <dbReference type="ARBA" id="ARBA00022833"/>
    </source>
</evidence>
<evidence type="ECO:0000256" key="3">
    <source>
        <dbReference type="ARBA" id="ARBA00022723"/>
    </source>
</evidence>
<keyword evidence="4" id="KW-0378">Hydrolase</keyword>
<gene>
    <name evidence="8" type="ordered locus">Fluta_2272</name>
</gene>
<keyword evidence="5" id="KW-0862">Zinc</keyword>
<evidence type="ECO:0000256" key="1">
    <source>
        <dbReference type="ARBA" id="ARBA00001947"/>
    </source>
</evidence>
<feature type="domain" description="Peptidase M48" evidence="7">
    <location>
        <begin position="94"/>
        <end position="166"/>
    </location>
</feature>
<keyword evidence="2" id="KW-0645">Protease</keyword>
<dbReference type="GO" id="GO:0046872">
    <property type="term" value="F:metal ion binding"/>
    <property type="evidence" value="ECO:0007669"/>
    <property type="project" value="UniProtKB-KW"/>
</dbReference>
<comment type="cofactor">
    <cofactor evidence="1">
        <name>Zn(2+)</name>
        <dbReference type="ChEBI" id="CHEBI:29105"/>
    </cofactor>
</comment>
<name>F2IBF0_FLUTR</name>
<dbReference type="eggNOG" id="COG4783">
    <property type="taxonomic scope" value="Bacteria"/>
</dbReference>
<protein>
    <submittedName>
        <fullName evidence="8">Peptidase M48 Ste24p</fullName>
    </submittedName>
</protein>
<dbReference type="RefSeq" id="WP_013687028.1">
    <property type="nucleotide sequence ID" value="NC_015321.1"/>
</dbReference>
<sequence length="747" mass="87119" precursor="true">MVRNQLILIFFLLIGISQSIAQTSFNHYQPLCSKGMVPADFSVSTLTKIKQDNQSDLKSLSSKKRQFFVEQINYSIDEVLHSGNVTFGDTISIYLQKLGDRLIESNVDLKGKLRFYCYNSTDANAFSTRQGIVFVTTGLLAQLTSEAQLAFVLSHEIVHYMEHHVLDFYQYATKEKFYSYNEKARFLSNYSRENELEADRIAVKMVHDAGYKANEINKTFDVLLYSYLPFEELKLDKAYFNTDEMYVPELFFEFKKNEISAKFKYNDYLMSHPNLAKRKEQVSNQVSNFKNWNSEKLFEDSTSFFFIRDISRFEYVLNKVYSEEPIEALYAIYILEKKYPNSKFLKKCKSQAWLDVMKTTIKQEAYVSIANRKRPKYYEGQISVLNQLITALPKAGKLTMGLRIIYDAYNKDTTDLVAKKCLETALSILVKSNDFSISNYSDKSFSKTVAFLNEIKSDSSAKAKFIREEWDKYAVIENQSKGMTEDFGIDSTKFYMYGISDIIKDSSFLKKIRLLNAKRNLIEKDDDNFNLMTDYEQANLNVSKYNEELHLKIDSMLLFQPAIFETKKFSEIDVYKTFKTKDLIFREVSDNAEDQDIHVRNLSLQQLDTLKASDWNNYAAIQRSLTRAISDYKNDYFVMDVVQLNEIRKTYGTEKLLFMEYQHTYKPDLYFGNIALFTVLLPVGLFYFPIELLSGHYSDWQFYILDLKSGELILDRSYFANEPASKHIIGSRLNALFHQLKQVKNAN</sequence>
<keyword evidence="3" id="KW-0479">Metal-binding</keyword>
<dbReference type="GO" id="GO:0004222">
    <property type="term" value="F:metalloendopeptidase activity"/>
    <property type="evidence" value="ECO:0007669"/>
    <property type="project" value="InterPro"/>
</dbReference>
<feature type="domain" description="Peptidase M48" evidence="7">
    <location>
        <begin position="185"/>
        <end position="284"/>
    </location>
</feature>
<evidence type="ECO:0000256" key="4">
    <source>
        <dbReference type="ARBA" id="ARBA00022801"/>
    </source>
</evidence>
<dbReference type="GO" id="GO:0016020">
    <property type="term" value="C:membrane"/>
    <property type="evidence" value="ECO:0007669"/>
    <property type="project" value="TreeGrafter"/>
</dbReference>
<dbReference type="AlphaFoldDB" id="F2IBF0"/>
<dbReference type="PANTHER" id="PTHR22726">
    <property type="entry name" value="METALLOENDOPEPTIDASE OMA1"/>
    <property type="match status" value="1"/>
</dbReference>
<accession>F2IBF0</accession>
<proteinExistence type="predicted"/>
<dbReference type="Gene3D" id="3.30.2010.10">
    <property type="entry name" value="Metalloproteases ('zincins'), catalytic domain"/>
    <property type="match status" value="1"/>
</dbReference>
<dbReference type="KEGG" id="fte:Fluta_2272"/>
<dbReference type="InterPro" id="IPR051156">
    <property type="entry name" value="Mito/Outer_Membr_Metalloprot"/>
</dbReference>
<keyword evidence="9" id="KW-1185">Reference proteome</keyword>
<organism evidence="8 9">
    <name type="scientific">Fluviicola taffensis (strain DSM 16823 / NCIMB 13979 / RW262)</name>
    <dbReference type="NCBI Taxonomy" id="755732"/>
    <lineage>
        <taxon>Bacteria</taxon>
        <taxon>Pseudomonadati</taxon>
        <taxon>Bacteroidota</taxon>
        <taxon>Flavobacteriia</taxon>
        <taxon>Flavobacteriales</taxon>
        <taxon>Crocinitomicaceae</taxon>
        <taxon>Fluviicola</taxon>
    </lineage>
</organism>
<dbReference type="HOGENOM" id="CLU_022121_0_0_10"/>
<evidence type="ECO:0000313" key="9">
    <source>
        <dbReference type="Proteomes" id="UP000007463"/>
    </source>
</evidence>
<dbReference type="EMBL" id="CP002542">
    <property type="protein sequence ID" value="AEA44258.1"/>
    <property type="molecule type" value="Genomic_DNA"/>
</dbReference>
<dbReference type="OrthoDB" id="910748at2"/>
<evidence type="ECO:0000313" key="8">
    <source>
        <dbReference type="EMBL" id="AEA44258.1"/>
    </source>
</evidence>
<dbReference type="STRING" id="755732.Fluta_2272"/>
<dbReference type="Pfam" id="PF01435">
    <property type="entry name" value="Peptidase_M48"/>
    <property type="match status" value="2"/>
</dbReference>
<evidence type="ECO:0000256" key="6">
    <source>
        <dbReference type="ARBA" id="ARBA00023049"/>
    </source>
</evidence>
<keyword evidence="6" id="KW-0482">Metalloprotease</keyword>
<evidence type="ECO:0000256" key="2">
    <source>
        <dbReference type="ARBA" id="ARBA00022670"/>
    </source>
</evidence>
<dbReference type="InterPro" id="IPR001915">
    <property type="entry name" value="Peptidase_M48"/>
</dbReference>
<dbReference type="CDD" id="cd07324">
    <property type="entry name" value="M48C_Oma1-like"/>
    <property type="match status" value="1"/>
</dbReference>
<dbReference type="PANTHER" id="PTHR22726:SF1">
    <property type="entry name" value="METALLOENDOPEPTIDASE OMA1, MITOCHONDRIAL"/>
    <property type="match status" value="1"/>
</dbReference>
<dbReference type="Proteomes" id="UP000007463">
    <property type="component" value="Chromosome"/>
</dbReference>
<reference evidence="8 9" key="1">
    <citation type="journal article" date="2011" name="Stand. Genomic Sci.">
        <title>Complete genome sequence of the gliding freshwater bacterium Fluviicola taffensis type strain (RW262).</title>
        <authorList>
            <person name="Woyke T."/>
            <person name="Chertkov O."/>
            <person name="Lapidus A."/>
            <person name="Nolan M."/>
            <person name="Lucas S."/>
            <person name="Del Rio T.G."/>
            <person name="Tice H."/>
            <person name="Cheng J.F."/>
            <person name="Tapia R."/>
            <person name="Han C."/>
            <person name="Goodwin L."/>
            <person name="Pitluck S."/>
            <person name="Liolios K."/>
            <person name="Pagani I."/>
            <person name="Ivanova N."/>
            <person name="Huntemann M."/>
            <person name="Mavromatis K."/>
            <person name="Mikhailova N."/>
            <person name="Pati A."/>
            <person name="Chen A."/>
            <person name="Palaniappan K."/>
            <person name="Land M."/>
            <person name="Hauser L."/>
            <person name="Brambilla E.M."/>
            <person name="Rohde M."/>
            <person name="Mwirichia R."/>
            <person name="Sikorski J."/>
            <person name="Tindall B.J."/>
            <person name="Goker M."/>
            <person name="Bristow J."/>
            <person name="Eisen J.A."/>
            <person name="Markowitz V."/>
            <person name="Hugenholtz P."/>
            <person name="Klenk H.P."/>
            <person name="Kyrpides N.C."/>
        </authorList>
    </citation>
    <scope>NUCLEOTIDE SEQUENCE [LARGE SCALE GENOMIC DNA]</scope>
    <source>
        <strain evidence="9">DSM 16823 / RW262 / RW262</strain>
    </source>
</reference>
<dbReference type="GO" id="GO:0051603">
    <property type="term" value="P:proteolysis involved in protein catabolic process"/>
    <property type="evidence" value="ECO:0007669"/>
    <property type="project" value="TreeGrafter"/>
</dbReference>
<evidence type="ECO:0000259" key="7">
    <source>
        <dbReference type="Pfam" id="PF01435"/>
    </source>
</evidence>
<reference evidence="9" key="2">
    <citation type="submission" date="2011-02" db="EMBL/GenBank/DDBJ databases">
        <title>The complete genome of Fluviicola taffensis DSM 16823.</title>
        <authorList>
            <consortium name="US DOE Joint Genome Institute (JGI-PGF)"/>
            <person name="Lucas S."/>
            <person name="Copeland A."/>
            <person name="Lapidus A."/>
            <person name="Bruce D."/>
            <person name="Goodwin L."/>
            <person name="Pitluck S."/>
            <person name="Kyrpides N."/>
            <person name="Mavromatis K."/>
            <person name="Ivanova N."/>
            <person name="Mikhailova N."/>
            <person name="Pagani I."/>
            <person name="Chertkov O."/>
            <person name="Detter J.C."/>
            <person name="Han C."/>
            <person name="Tapia R."/>
            <person name="Land M."/>
            <person name="Hauser L."/>
            <person name="Markowitz V."/>
            <person name="Cheng J.-F."/>
            <person name="Hugenholtz P."/>
            <person name="Woyke T."/>
            <person name="Wu D."/>
            <person name="Tindall B."/>
            <person name="Pomrenke H.G."/>
            <person name="Brambilla E."/>
            <person name="Klenk H.-P."/>
            <person name="Eisen J.A."/>
        </authorList>
    </citation>
    <scope>NUCLEOTIDE SEQUENCE [LARGE SCALE GENOMIC DNA]</scope>
    <source>
        <strain evidence="9">DSM 16823 / RW262 / RW262</strain>
    </source>
</reference>